<organism evidence="2">
    <name type="scientific">Proteinivorax hydrogeniformans</name>
    <dbReference type="NCBI Taxonomy" id="1826727"/>
    <lineage>
        <taxon>Bacteria</taxon>
        <taxon>Bacillati</taxon>
        <taxon>Bacillota</taxon>
        <taxon>Clostridia</taxon>
        <taxon>Eubacteriales</taxon>
        <taxon>Proteinivoracaceae</taxon>
        <taxon>Proteinivorax</taxon>
    </lineage>
</organism>
<protein>
    <submittedName>
        <fullName evidence="2">DUF2085 domain-containing protein</fullName>
    </submittedName>
</protein>
<keyword evidence="1" id="KW-0472">Membrane</keyword>
<evidence type="ECO:0000313" key="2">
    <source>
        <dbReference type="EMBL" id="XCI27888.1"/>
    </source>
</evidence>
<keyword evidence="1" id="KW-0812">Transmembrane</keyword>
<name>A0AAU8HQW6_9FIRM</name>
<dbReference type="Pfam" id="PF09858">
    <property type="entry name" value="DUF2085"/>
    <property type="match status" value="1"/>
</dbReference>
<feature type="transmembrane region" description="Helical" evidence="1">
    <location>
        <begin position="53"/>
        <end position="71"/>
    </location>
</feature>
<feature type="transmembrane region" description="Helical" evidence="1">
    <location>
        <begin position="83"/>
        <end position="105"/>
    </location>
</feature>
<dbReference type="EMBL" id="CP159485">
    <property type="protein sequence ID" value="XCI27888.1"/>
    <property type="molecule type" value="Genomic_DNA"/>
</dbReference>
<evidence type="ECO:0000256" key="1">
    <source>
        <dbReference type="SAM" id="Phobius"/>
    </source>
</evidence>
<gene>
    <name evidence="2" type="ORF">PRVXH_001812</name>
</gene>
<reference evidence="2" key="1">
    <citation type="journal article" date="2018" name="Antonie Van Leeuwenhoek">
        <title>Proteinivorax hydrogeniformans sp. nov., an anaerobic, haloalkaliphilic bacterium fermenting proteinaceous compounds with high hydrogen production.</title>
        <authorList>
            <person name="Boltyanskaya Y."/>
            <person name="Detkova E."/>
            <person name="Pimenov N."/>
            <person name="Kevbrin V."/>
        </authorList>
    </citation>
    <scope>NUCLEOTIDE SEQUENCE</scope>
    <source>
        <strain evidence="2">Z-710</strain>
    </source>
</reference>
<reference evidence="2" key="2">
    <citation type="submission" date="2024-06" db="EMBL/GenBank/DDBJ databases">
        <authorList>
            <person name="Petrova K.O."/>
            <person name="Toshchakov S.V."/>
            <person name="Boltjanskaja Y.V."/>
            <person name="Kevbrin V.V."/>
        </authorList>
    </citation>
    <scope>NUCLEOTIDE SEQUENCE</scope>
    <source>
        <strain evidence="2">Z-710</strain>
    </source>
</reference>
<keyword evidence="1" id="KW-1133">Transmembrane helix</keyword>
<dbReference type="RefSeq" id="WP_353892466.1">
    <property type="nucleotide sequence ID" value="NZ_CP159485.1"/>
</dbReference>
<proteinExistence type="predicted"/>
<dbReference type="InterPro" id="IPR019206">
    <property type="entry name" value="DUF2085_TM"/>
</dbReference>
<sequence length="106" mass="11721">MKLGHAVGCHQKASRSFFINNYQLPVCARCSGVLLGQAMAVLAMIFFRYIGSITWGIVFLAVMFIDWLTQATKLKKSTNSRRLITGLLGGIGYITVLTNLILVVLR</sequence>
<accession>A0AAU8HQW6</accession>
<dbReference type="AlphaFoldDB" id="A0AAU8HQW6"/>